<feature type="transmembrane region" description="Helical" evidence="7">
    <location>
        <begin position="345"/>
        <end position="366"/>
    </location>
</feature>
<protein>
    <submittedName>
        <fullName evidence="9">Amino acid transporter</fullName>
    </submittedName>
</protein>
<dbReference type="AlphaFoldDB" id="A0A2J5HJB0"/>
<feature type="transmembrane region" description="Helical" evidence="7">
    <location>
        <begin position="411"/>
        <end position="433"/>
    </location>
</feature>
<dbReference type="OrthoDB" id="40134at2759"/>
<keyword evidence="10" id="KW-1185">Reference proteome</keyword>
<evidence type="ECO:0000313" key="10">
    <source>
        <dbReference type="Proteomes" id="UP000235023"/>
    </source>
</evidence>
<keyword evidence="3 7" id="KW-0812">Transmembrane</keyword>
<evidence type="ECO:0000313" key="9">
    <source>
        <dbReference type="EMBL" id="PLN77160.1"/>
    </source>
</evidence>
<name>A0A2J5HJB0_9EURO</name>
<evidence type="ECO:0000256" key="4">
    <source>
        <dbReference type="ARBA" id="ARBA00022989"/>
    </source>
</evidence>
<feature type="transmembrane region" description="Helical" evidence="7">
    <location>
        <begin position="378"/>
        <end position="399"/>
    </location>
</feature>
<dbReference type="GO" id="GO:0015179">
    <property type="term" value="F:L-amino acid transmembrane transporter activity"/>
    <property type="evidence" value="ECO:0007669"/>
    <property type="project" value="TreeGrafter"/>
</dbReference>
<dbReference type="FunFam" id="1.20.1740.10:FF:000039">
    <property type="entry name" value="Neutral amino acid transporter (Eurofung)"/>
    <property type="match status" value="1"/>
</dbReference>
<evidence type="ECO:0000256" key="7">
    <source>
        <dbReference type="SAM" id="Phobius"/>
    </source>
</evidence>
<keyword evidence="5 7" id="KW-0472">Membrane</keyword>
<evidence type="ECO:0000256" key="6">
    <source>
        <dbReference type="SAM" id="MobiDB-lite"/>
    </source>
</evidence>
<evidence type="ECO:0000256" key="3">
    <source>
        <dbReference type="ARBA" id="ARBA00022692"/>
    </source>
</evidence>
<feature type="transmembrane region" description="Helical" evidence="7">
    <location>
        <begin position="305"/>
        <end position="324"/>
    </location>
</feature>
<evidence type="ECO:0000256" key="2">
    <source>
        <dbReference type="ARBA" id="ARBA00008066"/>
    </source>
</evidence>
<proteinExistence type="inferred from homology"/>
<comment type="similarity">
    <text evidence="2">Belongs to the amino acid/polyamine transporter 2 family.</text>
</comment>
<reference evidence="10" key="1">
    <citation type="submission" date="2017-12" db="EMBL/GenBank/DDBJ databases">
        <authorList>
            <consortium name="DOE Joint Genome Institute"/>
            <person name="Mondo S.J."/>
            <person name="Kjaerbolling I."/>
            <person name="Vesth T.C."/>
            <person name="Frisvad J.C."/>
            <person name="Nybo J.L."/>
            <person name="Theobald S."/>
            <person name="Kuo A."/>
            <person name="Bowyer P."/>
            <person name="Matsuda Y."/>
            <person name="Lyhne E.K."/>
            <person name="Kogle M.E."/>
            <person name="Clum A."/>
            <person name="Lipzen A."/>
            <person name="Salamov A."/>
            <person name="Ngan C.Y."/>
            <person name="Daum C."/>
            <person name="Chiniquy J."/>
            <person name="Barry K."/>
            <person name="LaButti K."/>
            <person name="Haridas S."/>
            <person name="Simmons B.A."/>
            <person name="Magnuson J.K."/>
            <person name="Mortensen U.H."/>
            <person name="Larsen T.O."/>
            <person name="Grigoriev I.V."/>
            <person name="Baker S.E."/>
            <person name="Andersen M.R."/>
            <person name="Nordberg H.P."/>
            <person name="Cantor M.N."/>
            <person name="Hua S.X."/>
        </authorList>
    </citation>
    <scope>NUCLEOTIDE SEQUENCE [LARGE SCALE GENOMIC DNA]</scope>
    <source>
        <strain evidence="10">IBT 19404</strain>
    </source>
</reference>
<accession>A0A2J5HJB0</accession>
<feature type="transmembrane region" description="Helical" evidence="7">
    <location>
        <begin position="191"/>
        <end position="210"/>
    </location>
</feature>
<feature type="region of interest" description="Disordered" evidence="6">
    <location>
        <begin position="16"/>
        <end position="41"/>
    </location>
</feature>
<evidence type="ECO:0000256" key="1">
    <source>
        <dbReference type="ARBA" id="ARBA00004141"/>
    </source>
</evidence>
<organism evidence="9 10">
    <name type="scientific">Aspergillus taichungensis</name>
    <dbReference type="NCBI Taxonomy" id="482145"/>
    <lineage>
        <taxon>Eukaryota</taxon>
        <taxon>Fungi</taxon>
        <taxon>Dikarya</taxon>
        <taxon>Ascomycota</taxon>
        <taxon>Pezizomycotina</taxon>
        <taxon>Eurotiomycetes</taxon>
        <taxon>Eurotiomycetidae</taxon>
        <taxon>Eurotiales</taxon>
        <taxon>Aspergillaceae</taxon>
        <taxon>Aspergillus</taxon>
        <taxon>Aspergillus subgen. Circumdati</taxon>
    </lineage>
</organism>
<comment type="subcellular location">
    <subcellularLocation>
        <location evidence="1">Membrane</location>
        <topology evidence="1">Multi-pass membrane protein</topology>
    </subcellularLocation>
</comment>
<feature type="compositionally biased region" description="Basic and acidic residues" evidence="6">
    <location>
        <begin position="16"/>
        <end position="35"/>
    </location>
</feature>
<feature type="transmembrane region" description="Helical" evidence="7">
    <location>
        <begin position="161"/>
        <end position="179"/>
    </location>
</feature>
<feature type="transmembrane region" description="Helical" evidence="7">
    <location>
        <begin position="57"/>
        <end position="77"/>
    </location>
</feature>
<feature type="transmembrane region" description="Helical" evidence="7">
    <location>
        <begin position="83"/>
        <end position="104"/>
    </location>
</feature>
<evidence type="ECO:0000259" key="8">
    <source>
        <dbReference type="Pfam" id="PF01490"/>
    </source>
</evidence>
<feature type="transmembrane region" description="Helical" evidence="7">
    <location>
        <begin position="264"/>
        <end position="285"/>
    </location>
</feature>
<gene>
    <name evidence="9" type="ORF">BDW42DRAFT_177337</name>
</gene>
<dbReference type="PANTHER" id="PTHR22950">
    <property type="entry name" value="AMINO ACID TRANSPORTER"/>
    <property type="match status" value="1"/>
</dbReference>
<feature type="transmembrane region" description="Helical" evidence="7">
    <location>
        <begin position="230"/>
        <end position="252"/>
    </location>
</feature>
<sequence length="451" mass="48387">MDAIKTVDFTEEAKKVDYESPVEEQGKARHTEPPKGDIFGDEDAEGVQYKVLSWQKCAIVMLAQMISLGVLSLPSAIATLGLIPGIIVLVVLGLLAGYTAYVIFQFKTRYPHVVNMADAGEVIGGPIGREIIGAGQLLFCLFLMASHLLTFRVAMNTITEHGTCSIVFGIVGMVVAFVGNLPRTLNNVAKLSVISFTSIVSAVLLCMIGLAVTNSPAPIHAVKHTEFTTAWGAITDMVVAYAGHVAFFGFIAEMKEPKDFPKSLCVLQIVEIALYVAVAVVIYYYAGDNVTSPALGSMGPILRRVAYGLALPSIVIAGVIFGHSACKQVYVRIWAGSDRIHKRDAAALGSWCALGVVFWVLAWVIAEAIPVFNSLLSLIAALFGSWFTYGLGGIFWLFLNRGKYFASAQKVLLTLLNVGLVVIATALCVLGLWSSGRSIHEEGGRNSFACS</sequence>
<dbReference type="GO" id="GO:0016020">
    <property type="term" value="C:membrane"/>
    <property type="evidence" value="ECO:0007669"/>
    <property type="project" value="UniProtKB-SubCell"/>
</dbReference>
<dbReference type="Pfam" id="PF01490">
    <property type="entry name" value="Aa_trans"/>
    <property type="match status" value="1"/>
</dbReference>
<evidence type="ECO:0000256" key="5">
    <source>
        <dbReference type="ARBA" id="ARBA00023136"/>
    </source>
</evidence>
<feature type="domain" description="Amino acid transporter transmembrane" evidence="8">
    <location>
        <begin position="52"/>
        <end position="433"/>
    </location>
</feature>
<keyword evidence="4 7" id="KW-1133">Transmembrane helix</keyword>
<dbReference type="PANTHER" id="PTHR22950:SF479">
    <property type="entry name" value="AMINO ACID TRANSPORTER (EUROFUNG)-RELATED"/>
    <property type="match status" value="1"/>
</dbReference>
<dbReference type="Proteomes" id="UP000235023">
    <property type="component" value="Unassembled WGS sequence"/>
</dbReference>
<dbReference type="InterPro" id="IPR013057">
    <property type="entry name" value="AA_transpt_TM"/>
</dbReference>
<dbReference type="EMBL" id="KZ559601">
    <property type="protein sequence ID" value="PLN77160.1"/>
    <property type="molecule type" value="Genomic_DNA"/>
</dbReference>